<feature type="compositionally biased region" description="Gly residues" evidence="1">
    <location>
        <begin position="17"/>
        <end position="37"/>
    </location>
</feature>
<feature type="compositionally biased region" description="Low complexity" evidence="1">
    <location>
        <begin position="38"/>
        <end position="53"/>
    </location>
</feature>
<evidence type="ECO:0000313" key="2">
    <source>
        <dbReference type="EMBL" id="KAF7402003.1"/>
    </source>
</evidence>
<feature type="region of interest" description="Disordered" evidence="1">
    <location>
        <begin position="1"/>
        <end position="58"/>
    </location>
</feature>
<evidence type="ECO:0000313" key="3">
    <source>
        <dbReference type="Proteomes" id="UP000600918"/>
    </source>
</evidence>
<keyword evidence="3" id="KW-1185">Reference proteome</keyword>
<reference evidence="2" key="1">
    <citation type="journal article" date="2020" name="G3 (Bethesda)">
        <title>High-Quality Assemblies for Three Invasive Social Wasps from the &lt;i&gt;Vespula&lt;/i&gt; Genus.</title>
        <authorList>
            <person name="Harrop T.W.R."/>
            <person name="Guhlin J."/>
            <person name="McLaughlin G.M."/>
            <person name="Permina E."/>
            <person name="Stockwell P."/>
            <person name="Gilligan J."/>
            <person name="Le Lec M.F."/>
            <person name="Gruber M.A.M."/>
            <person name="Quinn O."/>
            <person name="Lovegrove M."/>
            <person name="Duncan E.J."/>
            <person name="Remnant E.J."/>
            <person name="Van Eeckhoven J."/>
            <person name="Graham B."/>
            <person name="Knapp R.A."/>
            <person name="Langford K.W."/>
            <person name="Kronenberg Z."/>
            <person name="Press M.O."/>
            <person name="Eacker S.M."/>
            <person name="Wilson-Rankin E.E."/>
            <person name="Purcell J."/>
            <person name="Lester P.J."/>
            <person name="Dearden P.K."/>
        </authorList>
    </citation>
    <scope>NUCLEOTIDE SEQUENCE</scope>
    <source>
        <strain evidence="2">Volc-1</strain>
    </source>
</reference>
<dbReference type="Proteomes" id="UP000600918">
    <property type="component" value="Unassembled WGS sequence"/>
</dbReference>
<dbReference type="EMBL" id="JACSDY010000017">
    <property type="protein sequence ID" value="KAF7402003.1"/>
    <property type="molecule type" value="Genomic_DNA"/>
</dbReference>
<dbReference type="AlphaFoldDB" id="A0A834NC41"/>
<sequence length="111" mass="11621">MAREDGGEVRELRGGWWIVGGGSSGSDSSGGGGGGSSSGSEGRGSTSGRSKSRYSGELDHVRNATRVWISIDKARQLQKLEGHKGDWTRADDTCVNPVGTHIHPIAGERSL</sequence>
<protein>
    <submittedName>
        <fullName evidence="2">Uncharacterized protein</fullName>
    </submittedName>
</protein>
<organism evidence="2 3">
    <name type="scientific">Vespula pensylvanica</name>
    <name type="common">Western yellow jacket</name>
    <name type="synonym">Wasp</name>
    <dbReference type="NCBI Taxonomy" id="30213"/>
    <lineage>
        <taxon>Eukaryota</taxon>
        <taxon>Metazoa</taxon>
        <taxon>Ecdysozoa</taxon>
        <taxon>Arthropoda</taxon>
        <taxon>Hexapoda</taxon>
        <taxon>Insecta</taxon>
        <taxon>Pterygota</taxon>
        <taxon>Neoptera</taxon>
        <taxon>Endopterygota</taxon>
        <taxon>Hymenoptera</taxon>
        <taxon>Apocrita</taxon>
        <taxon>Aculeata</taxon>
        <taxon>Vespoidea</taxon>
        <taxon>Vespidae</taxon>
        <taxon>Vespinae</taxon>
        <taxon>Vespula</taxon>
    </lineage>
</organism>
<proteinExistence type="predicted"/>
<accession>A0A834NC41</accession>
<name>A0A834NC41_VESPE</name>
<evidence type="ECO:0000256" key="1">
    <source>
        <dbReference type="SAM" id="MobiDB-lite"/>
    </source>
</evidence>
<gene>
    <name evidence="2" type="ORF">H0235_015339</name>
</gene>
<feature type="compositionally biased region" description="Basic and acidic residues" evidence="1">
    <location>
        <begin position="1"/>
        <end position="13"/>
    </location>
</feature>
<comment type="caution">
    <text evidence="2">The sequence shown here is derived from an EMBL/GenBank/DDBJ whole genome shotgun (WGS) entry which is preliminary data.</text>
</comment>